<dbReference type="InterPro" id="IPR042322">
    <property type="entry name" value="Pbn1"/>
</dbReference>
<evidence type="ECO:0000256" key="2">
    <source>
        <dbReference type="ARBA" id="ARBA00004687"/>
    </source>
</evidence>
<reference evidence="12 13" key="1">
    <citation type="journal article" date="2011" name="Proc. Natl. Acad. Sci. U.S.A.">
        <title>Genome and transcriptome analyses of the mountain pine beetle-fungal symbiont Grosmannia clavigera, a lodgepole pine pathogen.</title>
        <authorList>
            <person name="DiGuistini S."/>
            <person name="Wang Y."/>
            <person name="Liao N.Y."/>
            <person name="Taylor G."/>
            <person name="Tanguay P."/>
            <person name="Feau N."/>
            <person name="Henrissat B."/>
            <person name="Chan S.K."/>
            <person name="Hesse-Orce U."/>
            <person name="Alamouti S.M."/>
            <person name="Tsui C.K.M."/>
            <person name="Docking R.T."/>
            <person name="Levasseur A."/>
            <person name="Haridas S."/>
            <person name="Robertson G."/>
            <person name="Birol I."/>
            <person name="Holt R.A."/>
            <person name="Marra M.A."/>
            <person name="Hamelin R.C."/>
            <person name="Hirst M."/>
            <person name="Jones S.J.M."/>
            <person name="Bohlmann J."/>
            <person name="Breuil C."/>
        </authorList>
    </citation>
    <scope>NUCLEOTIDE SEQUENCE [LARGE SCALE GENOMIC DNA]</scope>
    <source>
        <strain evidence="13">kw1407 / UAMH 11150</strain>
    </source>
</reference>
<proteinExistence type="inferred from homology"/>
<dbReference type="GeneID" id="25975542"/>
<dbReference type="GO" id="GO:1990529">
    <property type="term" value="C:glycosylphosphatidylinositol-mannosyltransferase I complex"/>
    <property type="evidence" value="ECO:0007669"/>
    <property type="project" value="TreeGrafter"/>
</dbReference>
<dbReference type="InterPro" id="IPR013233">
    <property type="entry name" value="PIG-X/PBN1"/>
</dbReference>
<dbReference type="RefSeq" id="XP_014172094.1">
    <property type="nucleotide sequence ID" value="XM_014316619.1"/>
</dbReference>
<accession>F0XGY9</accession>
<dbReference type="Proteomes" id="UP000007796">
    <property type="component" value="Unassembled WGS sequence"/>
</dbReference>
<dbReference type="HOGENOM" id="CLU_030047_0_0_1"/>
<dbReference type="STRING" id="655863.F0XGY9"/>
<keyword evidence="6 11" id="KW-0812">Transmembrane</keyword>
<comment type="subcellular location">
    <subcellularLocation>
        <location evidence="11">Endoplasmic reticulum membrane</location>
        <topology evidence="11">Single-pass membrane protein</topology>
    </subcellularLocation>
    <subcellularLocation>
        <location evidence="1">Endoplasmic reticulum membrane</location>
        <topology evidence="1">Single-pass type III membrane protein</topology>
    </subcellularLocation>
</comment>
<dbReference type="EMBL" id="GL629769">
    <property type="protein sequence ID" value="EFX02612.1"/>
    <property type="molecule type" value="Genomic_DNA"/>
</dbReference>
<keyword evidence="8 11" id="KW-1133">Transmembrane helix</keyword>
<name>F0XGY9_GROCL</name>
<dbReference type="SMART" id="SM00780">
    <property type="entry name" value="PIG-X"/>
    <property type="match status" value="1"/>
</dbReference>
<evidence type="ECO:0000256" key="5">
    <source>
        <dbReference type="ARBA" id="ARBA00022502"/>
    </source>
</evidence>
<dbReference type="AlphaFoldDB" id="F0XGY9"/>
<evidence type="ECO:0000256" key="4">
    <source>
        <dbReference type="ARBA" id="ARBA00020410"/>
    </source>
</evidence>
<feature type="transmembrane region" description="Helical" evidence="11">
    <location>
        <begin position="478"/>
        <end position="499"/>
    </location>
</feature>
<keyword evidence="10" id="KW-0325">Glycoprotein</keyword>
<evidence type="ECO:0000256" key="7">
    <source>
        <dbReference type="ARBA" id="ARBA00022824"/>
    </source>
</evidence>
<evidence type="ECO:0000256" key="6">
    <source>
        <dbReference type="ARBA" id="ARBA00022692"/>
    </source>
</evidence>
<protein>
    <recommendedName>
        <fullName evidence="4 11">Protein PBN1</fullName>
    </recommendedName>
</protein>
<dbReference type="GO" id="GO:0000030">
    <property type="term" value="F:mannosyltransferase activity"/>
    <property type="evidence" value="ECO:0007669"/>
    <property type="project" value="TreeGrafter"/>
</dbReference>
<dbReference type="UniPathway" id="UPA00196"/>
<dbReference type="OrthoDB" id="5546453at2759"/>
<sequence>MRMRTTFFPRPQRPVDPALLHLRGPSLAGPTVEASREDRATLSLDQLPAELAHILGDGVHELHIRWASPQPFEAVSPLYARLAPGLHVFYTPQTATEQSRDAICLLLHKVFGPSLDCRSLSNSFTVLGGGRFSHSAGYQYYSDLEDLSGLADYVQTKWCPGEDGTPCPFNVDLLLGASSVDLSYDAISHALKVTTFWPLAARTIEGTAQPGSRTELGVLSGEMPANLEPFELGMAGHVAVLGEDTHPSPVVFSFPSRHRNAEGASFSSGFLRPAGLHPALQLRIASGPPPRVDSSDDGFASSSCKLHAYLTLPRHIFADKYQLSDPLFLASKNLTALRHTTQPVDLEAPDYAVSSWGSAILLELKPPAEQQTQTWTAEVPLHLRYLQPAAGGYSIAELPYPVVFWACAAEDGTKFSTNPFDRVNLGYDGLFGPRTEFWHVTPNPPPASDKAVLSSSNSLKMAIRVPVLDSSRMDKVNVGTAAVVLLGFTWVLWKLLAVYRKAGHGRLPKPETDAVEKKTQ</sequence>
<dbReference type="PANTHER" id="PTHR28533">
    <property type="entry name" value="PROTEIN PBN1"/>
    <property type="match status" value="1"/>
</dbReference>
<keyword evidence="7 11" id="KW-0256">Endoplasmic reticulum</keyword>
<dbReference type="Pfam" id="PF08320">
    <property type="entry name" value="PIG-X"/>
    <property type="match status" value="1"/>
</dbReference>
<keyword evidence="5 11" id="KW-0337">GPI-anchor biosynthesis</keyword>
<evidence type="ECO:0000256" key="10">
    <source>
        <dbReference type="ARBA" id="ARBA00023180"/>
    </source>
</evidence>
<dbReference type="GO" id="GO:0006506">
    <property type="term" value="P:GPI anchor biosynthetic process"/>
    <property type="evidence" value="ECO:0007669"/>
    <property type="project" value="UniProtKB-UniPathway"/>
</dbReference>
<dbReference type="eggNOG" id="ENOG502QS8N">
    <property type="taxonomic scope" value="Eukaryota"/>
</dbReference>
<organism evidence="13">
    <name type="scientific">Grosmannia clavigera (strain kw1407 / UAMH 11150)</name>
    <name type="common">Blue stain fungus</name>
    <name type="synonym">Graphiocladiella clavigera</name>
    <dbReference type="NCBI Taxonomy" id="655863"/>
    <lineage>
        <taxon>Eukaryota</taxon>
        <taxon>Fungi</taxon>
        <taxon>Dikarya</taxon>
        <taxon>Ascomycota</taxon>
        <taxon>Pezizomycotina</taxon>
        <taxon>Sordariomycetes</taxon>
        <taxon>Sordariomycetidae</taxon>
        <taxon>Ophiostomatales</taxon>
        <taxon>Ophiostomataceae</taxon>
        <taxon>Leptographium</taxon>
    </lineage>
</organism>
<evidence type="ECO:0000256" key="3">
    <source>
        <dbReference type="ARBA" id="ARBA00010345"/>
    </source>
</evidence>
<gene>
    <name evidence="12" type="ORF">CMQ_2541</name>
</gene>
<keyword evidence="13" id="KW-1185">Reference proteome</keyword>
<evidence type="ECO:0000313" key="12">
    <source>
        <dbReference type="EMBL" id="EFX02612.1"/>
    </source>
</evidence>
<comment type="function">
    <text evidence="11">Required for proper folding and/or the stability of a subset of proteins in the endoplasmic reticulum. Component of glycosylphosphatidylinositol-mannosyltransferase 1 which transfers the first of the 4 mannoses in the GPI-anchor precursors during GPI-anchor biosynthesis. Probably acts by stabilizing the mannosyltransferase GPI14.</text>
</comment>
<dbReference type="InParanoid" id="F0XGY9"/>
<evidence type="ECO:0000256" key="9">
    <source>
        <dbReference type="ARBA" id="ARBA00023136"/>
    </source>
</evidence>
<dbReference type="GO" id="GO:0005789">
    <property type="term" value="C:endoplasmic reticulum membrane"/>
    <property type="evidence" value="ECO:0007669"/>
    <property type="project" value="UniProtKB-SubCell"/>
</dbReference>
<dbReference type="PANTHER" id="PTHR28533:SF1">
    <property type="entry name" value="PROTEIN PBN1"/>
    <property type="match status" value="1"/>
</dbReference>
<comment type="pathway">
    <text evidence="2 11">Glycolipid biosynthesis; glycosylphosphatidylinositol-anchor biosynthesis.</text>
</comment>
<evidence type="ECO:0000256" key="1">
    <source>
        <dbReference type="ARBA" id="ARBA00004643"/>
    </source>
</evidence>
<keyword evidence="9 11" id="KW-0472">Membrane</keyword>
<comment type="similarity">
    <text evidence="3 11">Belongs to the PIGX family.</text>
</comment>
<evidence type="ECO:0000256" key="11">
    <source>
        <dbReference type="RuleBase" id="RU366056"/>
    </source>
</evidence>
<evidence type="ECO:0000256" key="8">
    <source>
        <dbReference type="ARBA" id="ARBA00022989"/>
    </source>
</evidence>
<evidence type="ECO:0000313" key="13">
    <source>
        <dbReference type="Proteomes" id="UP000007796"/>
    </source>
</evidence>